<name>A0A6G6WAZ8_9ACTN</name>
<evidence type="ECO:0000313" key="2">
    <source>
        <dbReference type="EMBL" id="QIG42508.1"/>
    </source>
</evidence>
<dbReference type="AlphaFoldDB" id="A0A6G6WAZ8"/>
<dbReference type="RefSeq" id="WP_165230170.1">
    <property type="nucleotide sequence ID" value="NZ_CP049257.1"/>
</dbReference>
<proteinExistence type="predicted"/>
<dbReference type="InterPro" id="IPR036388">
    <property type="entry name" value="WH-like_DNA-bd_sf"/>
</dbReference>
<gene>
    <name evidence="2" type="ORF">G5V58_06735</name>
</gene>
<dbReference type="InterPro" id="IPR039422">
    <property type="entry name" value="MarR/SlyA-like"/>
</dbReference>
<evidence type="ECO:0000313" key="3">
    <source>
        <dbReference type="Proteomes" id="UP000502996"/>
    </source>
</evidence>
<dbReference type="EMBL" id="CP049257">
    <property type="protein sequence ID" value="QIG42508.1"/>
    <property type="molecule type" value="Genomic_DNA"/>
</dbReference>
<dbReference type="SMART" id="SM00347">
    <property type="entry name" value="HTH_MARR"/>
    <property type="match status" value="1"/>
</dbReference>
<protein>
    <submittedName>
        <fullName evidence="2">Winged helix-turn-helix transcriptional regulator</fullName>
    </submittedName>
</protein>
<dbReference type="Proteomes" id="UP000502996">
    <property type="component" value="Chromosome"/>
</dbReference>
<sequence length="155" mass="16869">MTTLRRVAGQPTWLVSRTHARAQRLLGEAFGAEGFRGYHFRVLAALDEHGPRSQADLGRLTGIDRSDIVATVNDLVARGLATREPDRTDRRRNVVTTTPDGVGRLERLDAALHGVQDDLLAPLTPDERATFVRLLEKLVSDDVPPGEGSGGVAVR</sequence>
<dbReference type="InterPro" id="IPR000835">
    <property type="entry name" value="HTH_MarR-typ"/>
</dbReference>
<dbReference type="SUPFAM" id="SSF46785">
    <property type="entry name" value="Winged helix' DNA-binding domain"/>
    <property type="match status" value="1"/>
</dbReference>
<dbReference type="GO" id="GO:0003700">
    <property type="term" value="F:DNA-binding transcription factor activity"/>
    <property type="evidence" value="ECO:0007669"/>
    <property type="project" value="InterPro"/>
</dbReference>
<accession>A0A6G6WAZ8</accession>
<dbReference type="Gene3D" id="1.10.10.10">
    <property type="entry name" value="Winged helix-like DNA-binding domain superfamily/Winged helix DNA-binding domain"/>
    <property type="match status" value="1"/>
</dbReference>
<keyword evidence="3" id="KW-1185">Reference proteome</keyword>
<dbReference type="Pfam" id="PF12802">
    <property type="entry name" value="MarR_2"/>
    <property type="match status" value="1"/>
</dbReference>
<dbReference type="KEGG" id="nano:G5V58_06735"/>
<dbReference type="PANTHER" id="PTHR33164:SF43">
    <property type="entry name" value="HTH-TYPE TRANSCRIPTIONAL REPRESSOR YETL"/>
    <property type="match status" value="1"/>
</dbReference>
<dbReference type="PROSITE" id="PS50995">
    <property type="entry name" value="HTH_MARR_2"/>
    <property type="match status" value="1"/>
</dbReference>
<reference evidence="2 3" key="1">
    <citation type="submission" date="2020-02" db="EMBL/GenBank/DDBJ databases">
        <title>Full genome sequence of Nocardioides sp. R-3366.</title>
        <authorList>
            <person name="Im W.-T."/>
        </authorList>
    </citation>
    <scope>NUCLEOTIDE SEQUENCE [LARGE SCALE GENOMIC DNA]</scope>
    <source>
        <strain evidence="2 3">R-3366</strain>
    </source>
</reference>
<evidence type="ECO:0000259" key="1">
    <source>
        <dbReference type="PROSITE" id="PS50995"/>
    </source>
</evidence>
<dbReference type="PANTHER" id="PTHR33164">
    <property type="entry name" value="TRANSCRIPTIONAL REGULATOR, MARR FAMILY"/>
    <property type="match status" value="1"/>
</dbReference>
<dbReference type="InterPro" id="IPR036390">
    <property type="entry name" value="WH_DNA-bd_sf"/>
</dbReference>
<dbReference type="PRINTS" id="PR00598">
    <property type="entry name" value="HTHMARR"/>
</dbReference>
<feature type="domain" description="HTH marR-type" evidence="1">
    <location>
        <begin position="1"/>
        <end position="140"/>
    </location>
</feature>
<organism evidence="2 3">
    <name type="scientific">Nocardioides anomalus</name>
    <dbReference type="NCBI Taxonomy" id="2712223"/>
    <lineage>
        <taxon>Bacteria</taxon>
        <taxon>Bacillati</taxon>
        <taxon>Actinomycetota</taxon>
        <taxon>Actinomycetes</taxon>
        <taxon>Propionibacteriales</taxon>
        <taxon>Nocardioidaceae</taxon>
        <taxon>Nocardioides</taxon>
    </lineage>
</organism>
<dbReference type="GO" id="GO:0006950">
    <property type="term" value="P:response to stress"/>
    <property type="evidence" value="ECO:0007669"/>
    <property type="project" value="TreeGrafter"/>
</dbReference>